<organism evidence="2">
    <name type="scientific">marine metagenome</name>
    <dbReference type="NCBI Taxonomy" id="408172"/>
    <lineage>
        <taxon>unclassified sequences</taxon>
        <taxon>metagenomes</taxon>
        <taxon>ecological metagenomes</taxon>
    </lineage>
</organism>
<feature type="non-terminal residue" evidence="2">
    <location>
        <position position="141"/>
    </location>
</feature>
<dbReference type="EMBL" id="UINC01197209">
    <property type="protein sequence ID" value="SVE14573.1"/>
    <property type="molecule type" value="Genomic_DNA"/>
</dbReference>
<name>A0A383B426_9ZZZZ</name>
<proteinExistence type="predicted"/>
<feature type="compositionally biased region" description="Basic and acidic residues" evidence="1">
    <location>
        <begin position="126"/>
        <end position="141"/>
    </location>
</feature>
<dbReference type="Pfam" id="PF13207">
    <property type="entry name" value="AAA_17"/>
    <property type="match status" value="1"/>
</dbReference>
<evidence type="ECO:0008006" key="3">
    <source>
        <dbReference type="Google" id="ProtNLM"/>
    </source>
</evidence>
<sequence length="141" mass="16461">MKIIGITGKIGSGKDAVSKYLVKEHGFKSISIGDLIRAEAKKQGVSLTRINLSRISKKFTDKFGLDYWSEYAVKKIKQMKGDKFVINGIRRFEDYNQISKSFKSFKFYMVDVKPKTRFERMKKRSRPGDPKTYDQFKKQEK</sequence>
<feature type="region of interest" description="Disordered" evidence="1">
    <location>
        <begin position="119"/>
        <end position="141"/>
    </location>
</feature>
<accession>A0A383B426</accession>
<dbReference type="AlphaFoldDB" id="A0A383B426"/>
<dbReference type="InterPro" id="IPR027417">
    <property type="entry name" value="P-loop_NTPase"/>
</dbReference>
<protein>
    <recommendedName>
        <fullName evidence="3">Dephospho-CoA kinase</fullName>
    </recommendedName>
</protein>
<reference evidence="2" key="1">
    <citation type="submission" date="2018-05" db="EMBL/GenBank/DDBJ databases">
        <authorList>
            <person name="Lanie J.A."/>
            <person name="Ng W.-L."/>
            <person name="Kazmierczak K.M."/>
            <person name="Andrzejewski T.M."/>
            <person name="Davidsen T.M."/>
            <person name="Wayne K.J."/>
            <person name="Tettelin H."/>
            <person name="Glass J.I."/>
            <person name="Rusch D."/>
            <person name="Podicherti R."/>
            <person name="Tsui H.-C.T."/>
            <person name="Winkler M.E."/>
        </authorList>
    </citation>
    <scope>NUCLEOTIDE SEQUENCE</scope>
</reference>
<evidence type="ECO:0000256" key="1">
    <source>
        <dbReference type="SAM" id="MobiDB-lite"/>
    </source>
</evidence>
<evidence type="ECO:0000313" key="2">
    <source>
        <dbReference type="EMBL" id="SVE14573.1"/>
    </source>
</evidence>
<dbReference type="PANTHER" id="PTHR41930">
    <property type="entry name" value="UPF0200 PROTEIN MJ1399"/>
    <property type="match status" value="1"/>
</dbReference>
<dbReference type="SUPFAM" id="SSF52540">
    <property type="entry name" value="P-loop containing nucleoside triphosphate hydrolases"/>
    <property type="match status" value="1"/>
</dbReference>
<gene>
    <name evidence="2" type="ORF">METZ01_LOCUS467427</name>
</gene>
<dbReference type="PANTHER" id="PTHR41930:SF1">
    <property type="entry name" value="DEPHOSPHO-COA KINASE"/>
    <property type="match status" value="1"/>
</dbReference>
<dbReference type="Gene3D" id="3.40.50.300">
    <property type="entry name" value="P-loop containing nucleotide triphosphate hydrolases"/>
    <property type="match status" value="1"/>
</dbReference>